<evidence type="ECO:0000313" key="1">
    <source>
        <dbReference type="EMBL" id="KAK3333155.1"/>
    </source>
</evidence>
<protein>
    <submittedName>
        <fullName evidence="1">Uncharacterized protein</fullName>
    </submittedName>
</protein>
<dbReference type="EMBL" id="JAUEPO010000002">
    <property type="protein sequence ID" value="KAK3333155.1"/>
    <property type="molecule type" value="Genomic_DNA"/>
</dbReference>
<dbReference type="AlphaFoldDB" id="A0AAE0MI74"/>
<keyword evidence="2" id="KW-1185">Reference proteome</keyword>
<dbReference type="Proteomes" id="UP001286456">
    <property type="component" value="Unassembled WGS sequence"/>
</dbReference>
<name>A0AAE0MI74_9PEZI</name>
<evidence type="ECO:0000313" key="2">
    <source>
        <dbReference type="Proteomes" id="UP001286456"/>
    </source>
</evidence>
<comment type="caution">
    <text evidence="1">The sequence shown here is derived from an EMBL/GenBank/DDBJ whole genome shotgun (WGS) entry which is preliminary data.</text>
</comment>
<reference evidence="1" key="1">
    <citation type="journal article" date="2023" name="Mol. Phylogenet. Evol.">
        <title>Genome-scale phylogeny and comparative genomics of the fungal order Sordariales.</title>
        <authorList>
            <person name="Hensen N."/>
            <person name="Bonometti L."/>
            <person name="Westerberg I."/>
            <person name="Brannstrom I.O."/>
            <person name="Guillou S."/>
            <person name="Cros-Aarteil S."/>
            <person name="Calhoun S."/>
            <person name="Haridas S."/>
            <person name="Kuo A."/>
            <person name="Mondo S."/>
            <person name="Pangilinan J."/>
            <person name="Riley R."/>
            <person name="LaButti K."/>
            <person name="Andreopoulos B."/>
            <person name="Lipzen A."/>
            <person name="Chen C."/>
            <person name="Yan M."/>
            <person name="Daum C."/>
            <person name="Ng V."/>
            <person name="Clum A."/>
            <person name="Steindorff A."/>
            <person name="Ohm R.A."/>
            <person name="Martin F."/>
            <person name="Silar P."/>
            <person name="Natvig D.O."/>
            <person name="Lalanne C."/>
            <person name="Gautier V."/>
            <person name="Ament-Velasquez S.L."/>
            <person name="Kruys A."/>
            <person name="Hutchinson M.I."/>
            <person name="Powell A.J."/>
            <person name="Barry K."/>
            <person name="Miller A.N."/>
            <person name="Grigoriev I.V."/>
            <person name="Debuchy R."/>
            <person name="Gladieux P."/>
            <person name="Hiltunen Thoren M."/>
            <person name="Johannesson H."/>
        </authorList>
    </citation>
    <scope>NUCLEOTIDE SEQUENCE</scope>
    <source>
        <strain evidence="1">SMH4131-1</strain>
    </source>
</reference>
<proteinExistence type="predicted"/>
<accession>A0AAE0MI74</accession>
<organism evidence="1 2">
    <name type="scientific">Cercophora scortea</name>
    <dbReference type="NCBI Taxonomy" id="314031"/>
    <lineage>
        <taxon>Eukaryota</taxon>
        <taxon>Fungi</taxon>
        <taxon>Dikarya</taxon>
        <taxon>Ascomycota</taxon>
        <taxon>Pezizomycotina</taxon>
        <taxon>Sordariomycetes</taxon>
        <taxon>Sordariomycetidae</taxon>
        <taxon>Sordariales</taxon>
        <taxon>Lasiosphaeriaceae</taxon>
        <taxon>Cercophora</taxon>
    </lineage>
</organism>
<gene>
    <name evidence="1" type="ORF">B0T19DRAFT_417302</name>
</gene>
<reference evidence="1" key="2">
    <citation type="submission" date="2023-06" db="EMBL/GenBank/DDBJ databases">
        <authorList>
            <consortium name="Lawrence Berkeley National Laboratory"/>
            <person name="Haridas S."/>
            <person name="Hensen N."/>
            <person name="Bonometti L."/>
            <person name="Westerberg I."/>
            <person name="Brannstrom I.O."/>
            <person name="Guillou S."/>
            <person name="Cros-Aarteil S."/>
            <person name="Calhoun S."/>
            <person name="Kuo A."/>
            <person name="Mondo S."/>
            <person name="Pangilinan J."/>
            <person name="Riley R."/>
            <person name="Labutti K."/>
            <person name="Andreopoulos B."/>
            <person name="Lipzen A."/>
            <person name="Chen C."/>
            <person name="Yanf M."/>
            <person name="Daum C."/>
            <person name="Ng V."/>
            <person name="Clum A."/>
            <person name="Steindorff A."/>
            <person name="Ohm R."/>
            <person name="Martin F."/>
            <person name="Silar P."/>
            <person name="Natvig D."/>
            <person name="Lalanne C."/>
            <person name="Gautier V."/>
            <person name="Ament-Velasquez S.L."/>
            <person name="Kruys A."/>
            <person name="Hutchinson M.I."/>
            <person name="Powell A.J."/>
            <person name="Barry K."/>
            <person name="Miller A.N."/>
            <person name="Grigoriev I.V."/>
            <person name="Debuchy R."/>
            <person name="Gladieux P."/>
            <person name="Thoren M.H."/>
            <person name="Johannesson H."/>
        </authorList>
    </citation>
    <scope>NUCLEOTIDE SEQUENCE</scope>
    <source>
        <strain evidence="1">SMH4131-1</strain>
    </source>
</reference>
<sequence>MQAFVLWIINYLPTSTVQTSVSGLRGDVDFYLMDSLSLEREKTLDSPVDAGKRRVSPRRCTGYTLHTHHFHGPISQALIPFSWPVPQPGRGTTSTQAWREMLASHERIAAVADKRGLWLQLLQGESHSHKCGAVR</sequence>